<feature type="region of interest" description="Disordered" evidence="3">
    <location>
        <begin position="1"/>
        <end position="45"/>
    </location>
</feature>
<sequence>MESAQEKLLDLLNSKTKENIPDSLSPPLTPRTSVPSSPASSSSKSPLILLPTEIIHSILSYLPPVDLASVLASCRTLKAHALDDRLWQALVQENVPGQKVTESYPCPDFRTLYQAHDTRWFLPKYKIWFADEDLTGRLIVVRYDQRRGCIEGYQLVAVSKDAGMTAWDSDPTISIHGFQPQVALHLDKPILELQAVDTENMDSVREKVKWLSRFDDVTEVTGRNRSGPSYLFSHPREVPISRLMPSSKNSSSSIASLPFQTQSRYGAEIPMDCDSSPSSFCTYMPARPLSPVELQSRERPSFPYGNIWPPPTIPSPHRIRAAGPRRPHEDPLFKLEARPTSRKEISERSFRIRKWFAHWFPAEHIDSDPISAVFARATMTPLYEEVTTYATLDPKLYTPTKERPFRGIWVGDYSGHGCEFLLLTQPDFDEEDGGGIPVISPQREDETDQDFEKRKYEETVYRGSLEAIKLTGDPNVPRGEVTFRVHDMGPEGYVKTIDDAPFAGARVVRSMGHIAHTGFQHDSFIESQLFIISHDRLAQYWIDWGHISFFKRVDIDKFTADQFTVLGPNDMDD</sequence>
<dbReference type="PANTHER" id="PTHR10706:SF130">
    <property type="entry name" value="F-BOX ONLY PROTEIN 31"/>
    <property type="match status" value="1"/>
</dbReference>
<dbReference type="SUPFAM" id="SSF81383">
    <property type="entry name" value="F-box domain"/>
    <property type="match status" value="1"/>
</dbReference>
<proteinExistence type="predicted"/>
<dbReference type="EMBL" id="MU864949">
    <property type="protein sequence ID" value="KAK4464321.1"/>
    <property type="molecule type" value="Genomic_DNA"/>
</dbReference>
<evidence type="ECO:0000259" key="4">
    <source>
        <dbReference type="PROSITE" id="PS50181"/>
    </source>
</evidence>
<dbReference type="Pfam" id="PF12014">
    <property type="entry name" value="Cyclin_D1_bind"/>
    <property type="match status" value="1"/>
</dbReference>
<dbReference type="Gene3D" id="1.20.1280.50">
    <property type="match status" value="1"/>
</dbReference>
<organism evidence="5 6">
    <name type="scientific">Cladorrhinum samala</name>
    <dbReference type="NCBI Taxonomy" id="585594"/>
    <lineage>
        <taxon>Eukaryota</taxon>
        <taxon>Fungi</taxon>
        <taxon>Dikarya</taxon>
        <taxon>Ascomycota</taxon>
        <taxon>Pezizomycotina</taxon>
        <taxon>Sordariomycetes</taxon>
        <taxon>Sordariomycetidae</taxon>
        <taxon>Sordariales</taxon>
        <taxon>Podosporaceae</taxon>
        <taxon>Cladorrhinum</taxon>
    </lineage>
</organism>
<feature type="domain" description="F-box" evidence="4">
    <location>
        <begin position="44"/>
        <end position="90"/>
    </location>
</feature>
<accession>A0AAV9HUE3</accession>
<reference evidence="5" key="2">
    <citation type="submission" date="2023-06" db="EMBL/GenBank/DDBJ databases">
        <authorList>
            <consortium name="Lawrence Berkeley National Laboratory"/>
            <person name="Mondo S.J."/>
            <person name="Hensen N."/>
            <person name="Bonometti L."/>
            <person name="Westerberg I."/>
            <person name="Brannstrom I.O."/>
            <person name="Guillou S."/>
            <person name="Cros-Aarteil S."/>
            <person name="Calhoun S."/>
            <person name="Haridas S."/>
            <person name="Kuo A."/>
            <person name="Pangilinan J."/>
            <person name="Riley R."/>
            <person name="Labutti K."/>
            <person name="Andreopoulos B."/>
            <person name="Lipzen A."/>
            <person name="Chen C."/>
            <person name="Yanf M."/>
            <person name="Daum C."/>
            <person name="Ng V."/>
            <person name="Clum A."/>
            <person name="Steindorff A."/>
            <person name="Ohm R."/>
            <person name="Martin F."/>
            <person name="Silar P."/>
            <person name="Natvig D."/>
            <person name="Lalanne C."/>
            <person name="Gautier V."/>
            <person name="Ament-Velasquez S.L."/>
            <person name="Kruys A."/>
            <person name="Hutchinson M.I."/>
            <person name="Powell A.J."/>
            <person name="Barry K."/>
            <person name="Miller A.N."/>
            <person name="Grigoriev I.V."/>
            <person name="Debuchy R."/>
            <person name="Gladieux P."/>
            <person name="Thoren M.H."/>
            <person name="Johannesson H."/>
        </authorList>
    </citation>
    <scope>NUCLEOTIDE SEQUENCE</scope>
    <source>
        <strain evidence="5">PSN324</strain>
    </source>
</reference>
<evidence type="ECO:0000313" key="5">
    <source>
        <dbReference type="EMBL" id="KAK4464321.1"/>
    </source>
</evidence>
<dbReference type="Proteomes" id="UP001321749">
    <property type="component" value="Unassembled WGS sequence"/>
</dbReference>
<dbReference type="InterPro" id="IPR045048">
    <property type="entry name" value="FBXO31/39"/>
</dbReference>
<protein>
    <recommendedName>
        <fullName evidence="4">F-box domain-containing protein</fullName>
    </recommendedName>
</protein>
<keyword evidence="6" id="KW-1185">Reference proteome</keyword>
<evidence type="ECO:0000256" key="3">
    <source>
        <dbReference type="SAM" id="MobiDB-lite"/>
    </source>
</evidence>
<comment type="pathway">
    <text evidence="1">Protein modification; protein ubiquitination.</text>
</comment>
<dbReference type="PROSITE" id="PS50181">
    <property type="entry name" value="FBOX"/>
    <property type="match status" value="1"/>
</dbReference>
<keyword evidence="2" id="KW-0833">Ubl conjugation pathway</keyword>
<dbReference type="PANTHER" id="PTHR10706">
    <property type="entry name" value="F-BOX FAMILY PROTEIN"/>
    <property type="match status" value="1"/>
</dbReference>
<gene>
    <name evidence="5" type="ORF">QBC42DRAFT_249649</name>
</gene>
<dbReference type="Pfam" id="PF12937">
    <property type="entry name" value="F-box-like"/>
    <property type="match status" value="1"/>
</dbReference>
<evidence type="ECO:0000256" key="1">
    <source>
        <dbReference type="ARBA" id="ARBA00004906"/>
    </source>
</evidence>
<evidence type="ECO:0000256" key="2">
    <source>
        <dbReference type="ARBA" id="ARBA00022786"/>
    </source>
</evidence>
<evidence type="ECO:0000313" key="6">
    <source>
        <dbReference type="Proteomes" id="UP001321749"/>
    </source>
</evidence>
<feature type="compositionally biased region" description="Low complexity" evidence="3">
    <location>
        <begin position="30"/>
        <end position="45"/>
    </location>
</feature>
<dbReference type="InterPro" id="IPR001810">
    <property type="entry name" value="F-box_dom"/>
</dbReference>
<dbReference type="AlphaFoldDB" id="A0AAV9HUE3"/>
<dbReference type="InterPro" id="IPR036047">
    <property type="entry name" value="F-box-like_dom_sf"/>
</dbReference>
<feature type="compositionally biased region" description="Basic and acidic residues" evidence="3">
    <location>
        <begin position="1"/>
        <end position="20"/>
    </location>
</feature>
<name>A0AAV9HUE3_9PEZI</name>
<comment type="caution">
    <text evidence="5">The sequence shown here is derived from an EMBL/GenBank/DDBJ whole genome shotgun (WGS) entry which is preliminary data.</text>
</comment>
<reference evidence="5" key="1">
    <citation type="journal article" date="2023" name="Mol. Phylogenet. Evol.">
        <title>Genome-scale phylogeny and comparative genomics of the fungal order Sordariales.</title>
        <authorList>
            <person name="Hensen N."/>
            <person name="Bonometti L."/>
            <person name="Westerberg I."/>
            <person name="Brannstrom I.O."/>
            <person name="Guillou S."/>
            <person name="Cros-Aarteil S."/>
            <person name="Calhoun S."/>
            <person name="Haridas S."/>
            <person name="Kuo A."/>
            <person name="Mondo S."/>
            <person name="Pangilinan J."/>
            <person name="Riley R."/>
            <person name="LaButti K."/>
            <person name="Andreopoulos B."/>
            <person name="Lipzen A."/>
            <person name="Chen C."/>
            <person name="Yan M."/>
            <person name="Daum C."/>
            <person name="Ng V."/>
            <person name="Clum A."/>
            <person name="Steindorff A."/>
            <person name="Ohm R.A."/>
            <person name="Martin F."/>
            <person name="Silar P."/>
            <person name="Natvig D.O."/>
            <person name="Lalanne C."/>
            <person name="Gautier V."/>
            <person name="Ament-Velasquez S.L."/>
            <person name="Kruys A."/>
            <person name="Hutchinson M.I."/>
            <person name="Powell A.J."/>
            <person name="Barry K."/>
            <person name="Miller A.N."/>
            <person name="Grigoriev I.V."/>
            <person name="Debuchy R."/>
            <person name="Gladieux P."/>
            <person name="Hiltunen Thoren M."/>
            <person name="Johannesson H."/>
        </authorList>
    </citation>
    <scope>NUCLEOTIDE SEQUENCE</scope>
    <source>
        <strain evidence="5">PSN324</strain>
    </source>
</reference>